<organism evidence="16 17">
    <name type="scientific">Paenibacillus konkukensis</name>
    <dbReference type="NCBI Taxonomy" id="2020716"/>
    <lineage>
        <taxon>Bacteria</taxon>
        <taxon>Bacillati</taxon>
        <taxon>Bacillota</taxon>
        <taxon>Bacilli</taxon>
        <taxon>Bacillales</taxon>
        <taxon>Paenibacillaceae</taxon>
        <taxon>Paenibacillus</taxon>
    </lineage>
</organism>
<keyword evidence="7 14" id="KW-0812">Transmembrane</keyword>
<dbReference type="InterPro" id="IPR005467">
    <property type="entry name" value="His_kinase_dom"/>
</dbReference>
<reference evidence="16" key="2">
    <citation type="journal article" date="2021" name="J Anim Sci Technol">
        <title>Complete genome sequence of Paenibacillus konkukensis sp. nov. SK3146 as a potential probiotic strain.</title>
        <authorList>
            <person name="Jung H.I."/>
            <person name="Park S."/>
            <person name="Niu K.M."/>
            <person name="Lee S.W."/>
            <person name="Kothari D."/>
            <person name="Yi K.J."/>
            <person name="Kim S.K."/>
        </authorList>
    </citation>
    <scope>NUCLEOTIDE SEQUENCE</scope>
    <source>
        <strain evidence="16">SK3146</strain>
    </source>
</reference>
<evidence type="ECO:0000256" key="6">
    <source>
        <dbReference type="ARBA" id="ARBA00022679"/>
    </source>
</evidence>
<dbReference type="Gene3D" id="1.10.287.130">
    <property type="match status" value="1"/>
</dbReference>
<comment type="catalytic activity">
    <reaction evidence="1">
        <text>ATP + protein L-histidine = ADP + protein N-phospho-L-histidine.</text>
        <dbReference type="EC" id="2.7.13.3"/>
    </reaction>
</comment>
<dbReference type="PRINTS" id="PR00344">
    <property type="entry name" value="BCTRLSENSOR"/>
</dbReference>
<evidence type="ECO:0000256" key="11">
    <source>
        <dbReference type="ARBA" id="ARBA00022989"/>
    </source>
</evidence>
<dbReference type="SUPFAM" id="SSF55874">
    <property type="entry name" value="ATPase domain of HSP90 chaperone/DNA topoisomerase II/histidine kinase"/>
    <property type="match status" value="1"/>
</dbReference>
<dbReference type="Gene3D" id="3.30.565.10">
    <property type="entry name" value="Histidine kinase-like ATPase, C-terminal domain"/>
    <property type="match status" value="1"/>
</dbReference>
<dbReference type="EC" id="2.7.13.3" evidence="3"/>
<feature type="domain" description="Histidine kinase" evidence="15">
    <location>
        <begin position="218"/>
        <end position="424"/>
    </location>
</feature>
<dbReference type="PANTHER" id="PTHR43065:SF46">
    <property type="entry name" value="C4-DICARBOXYLATE TRANSPORT SENSOR PROTEIN DCTB"/>
    <property type="match status" value="1"/>
</dbReference>
<dbReference type="Proteomes" id="UP001057134">
    <property type="component" value="Chromosome"/>
</dbReference>
<evidence type="ECO:0000256" key="5">
    <source>
        <dbReference type="ARBA" id="ARBA00022553"/>
    </source>
</evidence>
<feature type="transmembrane region" description="Helical" evidence="14">
    <location>
        <begin position="7"/>
        <end position="26"/>
    </location>
</feature>
<keyword evidence="13 14" id="KW-0472">Membrane</keyword>
<feature type="transmembrane region" description="Helical" evidence="14">
    <location>
        <begin position="104"/>
        <end position="122"/>
    </location>
</feature>
<accession>A0ABY4RJC0</accession>
<dbReference type="InterPro" id="IPR011620">
    <property type="entry name" value="Sig_transdc_His_kinase_LytS_TM"/>
</dbReference>
<feature type="transmembrane region" description="Helical" evidence="14">
    <location>
        <begin position="69"/>
        <end position="98"/>
    </location>
</feature>
<dbReference type="InterPro" id="IPR003594">
    <property type="entry name" value="HATPase_dom"/>
</dbReference>
<evidence type="ECO:0000256" key="1">
    <source>
        <dbReference type="ARBA" id="ARBA00000085"/>
    </source>
</evidence>
<evidence type="ECO:0000256" key="9">
    <source>
        <dbReference type="ARBA" id="ARBA00022777"/>
    </source>
</evidence>
<dbReference type="GO" id="GO:0004673">
    <property type="term" value="F:protein histidine kinase activity"/>
    <property type="evidence" value="ECO:0007669"/>
    <property type="project" value="UniProtKB-EC"/>
</dbReference>
<dbReference type="InterPro" id="IPR003661">
    <property type="entry name" value="HisK_dim/P_dom"/>
</dbReference>
<dbReference type="SMART" id="SM00388">
    <property type="entry name" value="HisKA"/>
    <property type="match status" value="1"/>
</dbReference>
<evidence type="ECO:0000256" key="8">
    <source>
        <dbReference type="ARBA" id="ARBA00022741"/>
    </source>
</evidence>
<evidence type="ECO:0000256" key="10">
    <source>
        <dbReference type="ARBA" id="ARBA00022840"/>
    </source>
</evidence>
<sequence>MDVIKQLLFNMLIIITPVMAYHVFWAERNYSMNQSAKYRNVAVPAAVTALLCMLYPFQFANGFLYDFRFIPLSICILYAGLLPALGVAAVIIVYRFYLGGSPEALILSVVLIGLLILLVHLAKPYIIGRDRIRGTAAACIVGLITGIFSTVFSCAAFLLVGIPLNASFWMYFGLYSLLYACTFAFAVYVIEQMIINANKRNHNQQVDKMNVLSDLAASFAHEIRNPMTVARGFMQILKQPDISEDKRNLYTSMVVEEIDKAQSIVNDYLAFAKPQLEAIELVDAKALIQQALQSIEPYAKLCRVEVETELEDKMIISANKEKFVQCMVHLFKNGIEAMPGGGRLRIIGTVQSRSVCIDIIDHGVGMTPEEIRRLGTPFYSTRDKGTGLGMMVTFRVIQTIRGKIDVTSEVGKGTCFSLMIPTLHTTSYH</sequence>
<protein>
    <recommendedName>
        <fullName evidence="3">histidine kinase</fullName>
        <ecNumber evidence="3">2.7.13.3</ecNumber>
    </recommendedName>
</protein>
<dbReference type="PROSITE" id="PS50109">
    <property type="entry name" value="HIS_KIN"/>
    <property type="match status" value="1"/>
</dbReference>
<evidence type="ECO:0000256" key="14">
    <source>
        <dbReference type="SAM" id="Phobius"/>
    </source>
</evidence>
<keyword evidence="12" id="KW-0902">Two-component regulatory system</keyword>
<dbReference type="SUPFAM" id="SSF47384">
    <property type="entry name" value="Homodimeric domain of signal transducing histidine kinase"/>
    <property type="match status" value="1"/>
</dbReference>
<evidence type="ECO:0000256" key="12">
    <source>
        <dbReference type="ARBA" id="ARBA00023012"/>
    </source>
</evidence>
<dbReference type="SMART" id="SM00387">
    <property type="entry name" value="HATPase_c"/>
    <property type="match status" value="1"/>
</dbReference>
<name>A0ABY4RJC0_9BACL</name>
<dbReference type="InterPro" id="IPR004358">
    <property type="entry name" value="Sig_transdc_His_kin-like_C"/>
</dbReference>
<evidence type="ECO:0000313" key="16">
    <source>
        <dbReference type="EMBL" id="UQZ82531.1"/>
    </source>
</evidence>
<feature type="transmembrane region" description="Helical" evidence="14">
    <location>
        <begin position="134"/>
        <end position="162"/>
    </location>
</feature>
<keyword evidence="11 14" id="KW-1133">Transmembrane helix</keyword>
<proteinExistence type="predicted"/>
<dbReference type="Pfam" id="PF02518">
    <property type="entry name" value="HATPase_c"/>
    <property type="match status" value="1"/>
</dbReference>
<evidence type="ECO:0000256" key="2">
    <source>
        <dbReference type="ARBA" id="ARBA00004651"/>
    </source>
</evidence>
<dbReference type="InterPro" id="IPR036097">
    <property type="entry name" value="HisK_dim/P_sf"/>
</dbReference>
<evidence type="ECO:0000256" key="13">
    <source>
        <dbReference type="ARBA" id="ARBA00023136"/>
    </source>
</evidence>
<keyword evidence="5" id="KW-0597">Phosphoprotein</keyword>
<feature type="transmembrane region" description="Helical" evidence="14">
    <location>
        <begin position="168"/>
        <end position="190"/>
    </location>
</feature>
<keyword evidence="9 16" id="KW-0418">Kinase</keyword>
<dbReference type="PANTHER" id="PTHR43065">
    <property type="entry name" value="SENSOR HISTIDINE KINASE"/>
    <property type="match status" value="1"/>
</dbReference>
<keyword evidence="10" id="KW-0067">ATP-binding</keyword>
<evidence type="ECO:0000256" key="3">
    <source>
        <dbReference type="ARBA" id="ARBA00012438"/>
    </source>
</evidence>
<feature type="transmembrane region" description="Helical" evidence="14">
    <location>
        <begin position="38"/>
        <end position="57"/>
    </location>
</feature>
<dbReference type="Pfam" id="PF07694">
    <property type="entry name" value="5TM-5TMR_LYT"/>
    <property type="match status" value="1"/>
</dbReference>
<evidence type="ECO:0000256" key="7">
    <source>
        <dbReference type="ARBA" id="ARBA00022692"/>
    </source>
</evidence>
<keyword evidence="4" id="KW-1003">Cell membrane</keyword>
<evidence type="ECO:0000256" key="4">
    <source>
        <dbReference type="ARBA" id="ARBA00022475"/>
    </source>
</evidence>
<dbReference type="EMBL" id="CP027059">
    <property type="protein sequence ID" value="UQZ82531.1"/>
    <property type="molecule type" value="Genomic_DNA"/>
</dbReference>
<comment type="subcellular location">
    <subcellularLocation>
        <location evidence="2">Cell membrane</location>
        <topology evidence="2">Multi-pass membrane protein</topology>
    </subcellularLocation>
</comment>
<keyword evidence="17" id="KW-1185">Reference proteome</keyword>
<gene>
    <name evidence="16" type="primary">kinE_2</name>
    <name evidence="16" type="ORF">SK3146_01688</name>
</gene>
<reference evidence="16" key="1">
    <citation type="submission" date="2018-02" db="EMBL/GenBank/DDBJ databases">
        <authorList>
            <person name="Kim S.-K."/>
            <person name="Jung H.-I."/>
            <person name="Lee S.-W."/>
        </authorList>
    </citation>
    <scope>NUCLEOTIDE SEQUENCE</scope>
    <source>
        <strain evidence="16">SK3146</strain>
    </source>
</reference>
<evidence type="ECO:0000313" key="17">
    <source>
        <dbReference type="Proteomes" id="UP001057134"/>
    </source>
</evidence>
<keyword evidence="6 16" id="KW-0808">Transferase</keyword>
<evidence type="ECO:0000259" key="15">
    <source>
        <dbReference type="PROSITE" id="PS50109"/>
    </source>
</evidence>
<dbReference type="CDD" id="cd00082">
    <property type="entry name" value="HisKA"/>
    <property type="match status" value="1"/>
</dbReference>
<keyword evidence="8" id="KW-0547">Nucleotide-binding</keyword>
<dbReference type="Pfam" id="PF00512">
    <property type="entry name" value="HisKA"/>
    <property type="match status" value="1"/>
</dbReference>
<dbReference type="InterPro" id="IPR036890">
    <property type="entry name" value="HATPase_C_sf"/>
</dbReference>